<dbReference type="InterPro" id="IPR040414">
    <property type="entry name" value="CID1/CID2"/>
</dbReference>
<dbReference type="STRING" id="3983.A0A251K1Y0"/>
<accession>A0A251K1Y0</accession>
<reference evidence="1 2" key="1">
    <citation type="submission" date="2016-02" db="EMBL/GenBank/DDBJ databases">
        <title>WGS assembly of Manihot esculenta.</title>
        <authorList>
            <person name="Bredeson J.V."/>
            <person name="Prochnik S.E."/>
            <person name="Lyons J.B."/>
            <person name="Schmutz J."/>
            <person name="Grimwood J."/>
            <person name="Vrebalov J."/>
            <person name="Bart R.S."/>
            <person name="Amuge T."/>
            <person name="Ferguson M.E."/>
            <person name="Green R."/>
            <person name="Putnam N."/>
            <person name="Stites J."/>
            <person name="Rounsley S."/>
            <person name="Rokhsar D.S."/>
        </authorList>
    </citation>
    <scope>NUCLEOTIDE SEQUENCE [LARGE SCALE GENOMIC DNA]</scope>
    <source>
        <strain evidence="2">cv. AM560-2</strain>
        <tissue evidence="1">Leaf</tissue>
    </source>
</reference>
<dbReference type="OMA" id="ISLRFWF"/>
<dbReference type="Gramene" id="Manes.09G010100.4.v8.1">
    <property type="protein sequence ID" value="Manes.09G010100.4.v8.1.CDS"/>
    <property type="gene ID" value="Manes.09G010100.v8.1"/>
</dbReference>
<dbReference type="Proteomes" id="UP000091857">
    <property type="component" value="Chromosome 9"/>
</dbReference>
<dbReference type="PANTHER" id="PTHR33790">
    <property type="entry name" value="OS05G0344200 PROTEIN"/>
    <property type="match status" value="1"/>
</dbReference>
<keyword evidence="2" id="KW-1185">Reference proteome</keyword>
<organism evidence="1 2">
    <name type="scientific">Manihot esculenta</name>
    <name type="common">Cassava</name>
    <name type="synonym">Jatropha manihot</name>
    <dbReference type="NCBI Taxonomy" id="3983"/>
    <lineage>
        <taxon>Eukaryota</taxon>
        <taxon>Viridiplantae</taxon>
        <taxon>Streptophyta</taxon>
        <taxon>Embryophyta</taxon>
        <taxon>Tracheophyta</taxon>
        <taxon>Spermatophyta</taxon>
        <taxon>Magnoliopsida</taxon>
        <taxon>eudicotyledons</taxon>
        <taxon>Gunneridae</taxon>
        <taxon>Pentapetalae</taxon>
        <taxon>rosids</taxon>
        <taxon>fabids</taxon>
        <taxon>Malpighiales</taxon>
        <taxon>Euphorbiaceae</taxon>
        <taxon>Crotonoideae</taxon>
        <taxon>Manihoteae</taxon>
        <taxon>Manihot</taxon>
    </lineage>
</organism>
<name>A0A251K1Y0_MANES</name>
<protein>
    <recommendedName>
        <fullName evidence="3">Ataxin-2 C-terminal domain-containing protein</fullName>
    </recommendedName>
</protein>
<dbReference type="EMBL" id="CM004395">
    <property type="protein sequence ID" value="OAY40286.1"/>
    <property type="molecule type" value="Genomic_DNA"/>
</dbReference>
<evidence type="ECO:0008006" key="3">
    <source>
        <dbReference type="Google" id="ProtNLM"/>
    </source>
</evidence>
<dbReference type="Gramene" id="Manes.09G010100.3.v8.1">
    <property type="protein sequence ID" value="Manes.09G010100.3.v8.1.CDS"/>
    <property type="gene ID" value="Manes.09G010100.v8.1"/>
</dbReference>
<dbReference type="OrthoDB" id="628205at2759"/>
<dbReference type="AlphaFoldDB" id="A0A251K1Y0"/>
<dbReference type="Gramene" id="Manes.09G010100.1.v8.1">
    <property type="protein sequence ID" value="Manes.09G010100.1.v8.1.CDS"/>
    <property type="gene ID" value="Manes.09G010100.v8.1"/>
</dbReference>
<gene>
    <name evidence="1" type="ORF">MANES_09G010100</name>
</gene>
<proteinExistence type="predicted"/>
<dbReference type="PANTHER" id="PTHR33790:SF10">
    <property type="entry name" value="PROTEIN EARLY RESPONSIVE TO DEHYDRATION 15"/>
    <property type="match status" value="1"/>
</dbReference>
<sequence>MALVSGGRSTLNPDAPLFVPAAYRQVEDFSPEWWQLVTTSTWYRDYWLSQHQDEEGFYDNAEDDAGFDGSTDVANLLPDAFEFDAGEDFSSFEVQFQEFVESYDTEVENKSPPSNGMLQNGFQMEAEAPKRDVSLLKTLEETVPAAINVNPN</sequence>
<evidence type="ECO:0000313" key="1">
    <source>
        <dbReference type="EMBL" id="OAY40286.1"/>
    </source>
</evidence>
<evidence type="ECO:0000313" key="2">
    <source>
        <dbReference type="Proteomes" id="UP000091857"/>
    </source>
</evidence>
<dbReference type="EMBL" id="CM004395">
    <property type="protein sequence ID" value="OAY40287.1"/>
    <property type="molecule type" value="Genomic_DNA"/>
</dbReference>